<sequence>MPTTSKKLTLRLVCQSMPETPSEEGPLDVGIQDKKQAVHAGRKGQDGEMCFECSAEARIDALSGDIDFRGPFVHGTPQARFLYLSWKRTGASATPWYWRLKIPLAGIGAQNIATLRGGEWLVADITGRRPHASEPIIWKRVADEKA</sequence>
<reference evidence="1 2" key="1">
    <citation type="submission" date="2021-04" db="EMBL/GenBank/DDBJ databases">
        <title>The genome sequence of type strain Ideonella paludis KCTC 32238.</title>
        <authorList>
            <person name="Liu Y."/>
        </authorList>
    </citation>
    <scope>NUCLEOTIDE SEQUENCE [LARGE SCALE GENOMIC DNA]</scope>
    <source>
        <strain evidence="1 2">KCTC 32238</strain>
    </source>
</reference>
<gene>
    <name evidence="1" type="ORF">KAK11_16845</name>
</gene>
<dbReference type="RefSeq" id="WP_210810398.1">
    <property type="nucleotide sequence ID" value="NZ_JAGQDG010000006.1"/>
</dbReference>
<dbReference type="Pfam" id="PF19452">
    <property type="entry name" value="DUF5990"/>
    <property type="match status" value="1"/>
</dbReference>
<dbReference type="EMBL" id="JAGQDG010000006">
    <property type="protein sequence ID" value="MBQ0936998.1"/>
    <property type="molecule type" value="Genomic_DNA"/>
</dbReference>
<organism evidence="1 2">
    <name type="scientific">Ideonella paludis</name>
    <dbReference type="NCBI Taxonomy" id="1233411"/>
    <lineage>
        <taxon>Bacteria</taxon>
        <taxon>Pseudomonadati</taxon>
        <taxon>Pseudomonadota</taxon>
        <taxon>Betaproteobacteria</taxon>
        <taxon>Burkholderiales</taxon>
        <taxon>Sphaerotilaceae</taxon>
        <taxon>Ideonella</taxon>
    </lineage>
</organism>
<evidence type="ECO:0000313" key="2">
    <source>
        <dbReference type="Proteomes" id="UP000672097"/>
    </source>
</evidence>
<protein>
    <submittedName>
        <fullName evidence="1">Uncharacterized protein</fullName>
    </submittedName>
</protein>
<accession>A0ABS5E0R4</accession>
<dbReference type="InterPro" id="IPR046032">
    <property type="entry name" value="DUF5990"/>
</dbReference>
<proteinExistence type="predicted"/>
<dbReference type="Proteomes" id="UP000672097">
    <property type="component" value="Unassembled WGS sequence"/>
</dbReference>
<name>A0ABS5E0R4_9BURK</name>
<comment type="caution">
    <text evidence="1">The sequence shown here is derived from an EMBL/GenBank/DDBJ whole genome shotgun (WGS) entry which is preliminary data.</text>
</comment>
<evidence type="ECO:0000313" key="1">
    <source>
        <dbReference type="EMBL" id="MBQ0936998.1"/>
    </source>
</evidence>
<keyword evidence="2" id="KW-1185">Reference proteome</keyword>